<comment type="caution">
    <text evidence="1">The sequence shown here is derived from an EMBL/GenBank/DDBJ whole genome shotgun (WGS) entry which is preliminary data.</text>
</comment>
<keyword evidence="2" id="KW-1185">Reference proteome</keyword>
<dbReference type="Proteomes" id="UP001057402">
    <property type="component" value="Chromosome 4"/>
</dbReference>
<dbReference type="EMBL" id="CM042883">
    <property type="protein sequence ID" value="KAI4376254.1"/>
    <property type="molecule type" value="Genomic_DNA"/>
</dbReference>
<gene>
    <name evidence="1" type="ORF">MLD38_014039</name>
</gene>
<evidence type="ECO:0000313" key="2">
    <source>
        <dbReference type="Proteomes" id="UP001057402"/>
    </source>
</evidence>
<name>A0ACB9RBJ5_9MYRT</name>
<organism evidence="1 2">
    <name type="scientific">Melastoma candidum</name>
    <dbReference type="NCBI Taxonomy" id="119954"/>
    <lineage>
        <taxon>Eukaryota</taxon>
        <taxon>Viridiplantae</taxon>
        <taxon>Streptophyta</taxon>
        <taxon>Embryophyta</taxon>
        <taxon>Tracheophyta</taxon>
        <taxon>Spermatophyta</taxon>
        <taxon>Magnoliopsida</taxon>
        <taxon>eudicotyledons</taxon>
        <taxon>Gunneridae</taxon>
        <taxon>Pentapetalae</taxon>
        <taxon>rosids</taxon>
        <taxon>malvids</taxon>
        <taxon>Myrtales</taxon>
        <taxon>Melastomataceae</taxon>
        <taxon>Melastomatoideae</taxon>
        <taxon>Melastomateae</taxon>
        <taxon>Melastoma</taxon>
    </lineage>
</organism>
<proteinExistence type="predicted"/>
<reference evidence="2" key="1">
    <citation type="journal article" date="2023" name="Front. Plant Sci.">
        <title>Chromosomal-level genome assembly of Melastoma candidum provides insights into trichome evolution.</title>
        <authorList>
            <person name="Zhong Y."/>
            <person name="Wu W."/>
            <person name="Sun C."/>
            <person name="Zou P."/>
            <person name="Liu Y."/>
            <person name="Dai S."/>
            <person name="Zhou R."/>
        </authorList>
    </citation>
    <scope>NUCLEOTIDE SEQUENCE [LARGE SCALE GENOMIC DNA]</scope>
</reference>
<accession>A0ACB9RBJ5</accession>
<evidence type="ECO:0000313" key="1">
    <source>
        <dbReference type="EMBL" id="KAI4376254.1"/>
    </source>
</evidence>
<protein>
    <submittedName>
        <fullName evidence="1">Uncharacterized protein</fullName>
    </submittedName>
</protein>
<sequence>MFGPRPITRWIPWASCGRNTPRSSSSAPSSPTSTFPTTSPLHSFCFENISEFHNRPCIINGSTARSTPTRRRAYLPQGRIRSQPPWDPRRGMSSCSWCRIPLSFVFSFLGTSYRGAISTTANPFNTPRGDREAGCRFPHEARGHPGCIR</sequence>